<keyword evidence="2" id="KW-0812">Transmembrane</keyword>
<feature type="transmembrane region" description="Helical" evidence="2">
    <location>
        <begin position="294"/>
        <end position="314"/>
    </location>
</feature>
<dbReference type="EMBL" id="JBJXCW010000007">
    <property type="protein sequence ID" value="MFN0297463.1"/>
    <property type="molecule type" value="Genomic_DNA"/>
</dbReference>
<keyword evidence="1" id="KW-0175">Coiled coil</keyword>
<keyword evidence="2" id="KW-0472">Membrane</keyword>
<feature type="transmembrane region" description="Helical" evidence="2">
    <location>
        <begin position="334"/>
        <end position="357"/>
    </location>
</feature>
<evidence type="ECO:0000256" key="1">
    <source>
        <dbReference type="SAM" id="Coils"/>
    </source>
</evidence>
<evidence type="ECO:0000256" key="2">
    <source>
        <dbReference type="SAM" id="Phobius"/>
    </source>
</evidence>
<organism evidence="3 4">
    <name type="scientific">Acinetobacter albensis</name>
    <dbReference type="NCBI Taxonomy" id="1673609"/>
    <lineage>
        <taxon>Bacteria</taxon>
        <taxon>Pseudomonadati</taxon>
        <taxon>Pseudomonadota</taxon>
        <taxon>Gammaproteobacteria</taxon>
        <taxon>Moraxellales</taxon>
        <taxon>Moraxellaceae</taxon>
        <taxon>Acinetobacter</taxon>
    </lineage>
</organism>
<evidence type="ECO:0000313" key="4">
    <source>
        <dbReference type="Proteomes" id="UP001632339"/>
    </source>
</evidence>
<proteinExistence type="predicted"/>
<protein>
    <submittedName>
        <fullName evidence="3">Uncharacterized protein</fullName>
    </submittedName>
</protein>
<keyword evidence="2" id="KW-1133">Transmembrane helix</keyword>
<dbReference type="RefSeq" id="WP_409140128.1">
    <property type="nucleotide sequence ID" value="NZ_JBJXCW010000007.1"/>
</dbReference>
<comment type="caution">
    <text evidence="3">The sequence shown here is derived from an EMBL/GenBank/DDBJ whole genome shotgun (WGS) entry which is preliminary data.</text>
</comment>
<accession>A0ABW9JWN2</accession>
<dbReference type="Proteomes" id="UP001632339">
    <property type="component" value="Unassembled WGS sequence"/>
</dbReference>
<keyword evidence="4" id="KW-1185">Reference proteome</keyword>
<feature type="coiled-coil region" evidence="1">
    <location>
        <begin position="154"/>
        <end position="181"/>
    </location>
</feature>
<gene>
    <name evidence="3" type="ORF">ACKVE0_07980</name>
</gene>
<evidence type="ECO:0000313" key="3">
    <source>
        <dbReference type="EMBL" id="MFN0297463.1"/>
    </source>
</evidence>
<reference evidence="3 4" key="1">
    <citation type="submission" date="2024-12" db="EMBL/GenBank/DDBJ databases">
        <title>C001-4G Acinetobacter sp. assembled genome.</title>
        <authorList>
            <person name="D'Arcy K."/>
            <person name="Kingdon A.D.H."/>
            <person name="Breen A."/>
            <person name="Mckeown C."/>
            <person name="Allman E."/>
            <person name="Sharma P."/>
            <person name="Mcleman A."/>
            <person name="Roberts A.P."/>
        </authorList>
    </citation>
    <scope>NUCLEOTIDE SEQUENCE [LARGE SCALE GENOMIC DNA]</scope>
    <source>
        <strain evidence="3 4">C1-4G</strain>
    </source>
</reference>
<sequence>MLESLLKINSYLNACQNFLEEQLNKINGDDGYHRALTTIRRLVKGLNFSVVDKINNLENDYLDSENLNFKNNEISESELEKNYKDSIYLVDEFNANCIQSLHKLNIENAVVNSDLNELIFIMDELKDIREKFSKFYKNLKVQEFEIINDTSELNSKLEKKIKLFSQRANVIEKNISNIENNYAEILGNMNKVYEDLNVFNDKLYKMNSYVTELKTNLNKEINDSVKSIDIDNSIKIREIVEKFNYNVEENTKNMTLEIESISNTSRSFNEFISEETSIKLTNNFKTKSETERNWYYGFNAISAIIIGVAIQMSYSSLTEFAKNHAENFTQLDLYYLGIRLLFSFLIFSTIAFTNKLANKHYFHWKKNESTYLKLTALKSFIADMSPEKQQEIHEKLIDVYFGKEDLDPTIYKKYDNSSENLLKLFADKIPPLGNNKNTD</sequence>
<name>A0ABW9JWN2_9GAMM</name>